<dbReference type="InterPro" id="IPR027600">
    <property type="entry name" value="HprK-rel_A"/>
</dbReference>
<comment type="caution">
    <text evidence="1">The sequence shown here is derived from an EMBL/GenBank/DDBJ whole genome shotgun (WGS) entry which is preliminary data.</text>
</comment>
<dbReference type="SUPFAM" id="SSF53795">
    <property type="entry name" value="PEP carboxykinase-like"/>
    <property type="match status" value="1"/>
</dbReference>
<keyword evidence="1" id="KW-0808">Transferase</keyword>
<dbReference type="AlphaFoldDB" id="A0A7C5IYA5"/>
<keyword evidence="1" id="KW-0418">Kinase</keyword>
<dbReference type="GO" id="GO:0016301">
    <property type="term" value="F:kinase activity"/>
    <property type="evidence" value="ECO:0007669"/>
    <property type="project" value="UniProtKB-KW"/>
</dbReference>
<protein>
    <submittedName>
        <fullName evidence="1">HprK-related kinase A</fullName>
    </submittedName>
</protein>
<evidence type="ECO:0000313" key="1">
    <source>
        <dbReference type="EMBL" id="HHH12871.1"/>
    </source>
</evidence>
<accession>A0A7C5IYA5</accession>
<reference evidence="1" key="1">
    <citation type="journal article" date="2020" name="mSystems">
        <title>Genome- and Community-Level Interaction Insights into Carbon Utilization and Element Cycling Functions of Hydrothermarchaeota in Hydrothermal Sediment.</title>
        <authorList>
            <person name="Zhou Z."/>
            <person name="Liu Y."/>
            <person name="Xu W."/>
            <person name="Pan J."/>
            <person name="Luo Z.H."/>
            <person name="Li M."/>
        </authorList>
    </citation>
    <scope>NUCLEOTIDE SEQUENCE [LARGE SCALE GENOMIC DNA]</scope>
    <source>
        <strain evidence="1">HyVt-535</strain>
    </source>
</reference>
<dbReference type="EMBL" id="DROM01000088">
    <property type="protein sequence ID" value="HHH12871.1"/>
    <property type="molecule type" value="Genomic_DNA"/>
</dbReference>
<dbReference type="NCBIfam" id="TIGR04352">
    <property type="entry name" value="HprK_rel_A"/>
    <property type="match status" value="1"/>
</dbReference>
<dbReference type="Proteomes" id="UP000886100">
    <property type="component" value="Unassembled WGS sequence"/>
</dbReference>
<dbReference type="InterPro" id="IPR027417">
    <property type="entry name" value="P-loop_NTPase"/>
</dbReference>
<dbReference type="Gene3D" id="3.40.50.300">
    <property type="entry name" value="P-loop containing nucleotide triphosphate hydrolases"/>
    <property type="match status" value="1"/>
</dbReference>
<proteinExistence type="predicted"/>
<name>A0A7C5IYA5_9GAMM</name>
<organism evidence="1">
    <name type="scientific">Thiolapillus brandeum</name>
    <dbReference type="NCBI Taxonomy" id="1076588"/>
    <lineage>
        <taxon>Bacteria</taxon>
        <taxon>Pseudomonadati</taxon>
        <taxon>Pseudomonadota</taxon>
        <taxon>Gammaproteobacteria</taxon>
        <taxon>Chromatiales</taxon>
        <taxon>Sedimenticolaceae</taxon>
        <taxon>Thiolapillus</taxon>
    </lineage>
</organism>
<gene>
    <name evidence="1" type="ORF">ENJ98_01410</name>
</gene>
<sequence>MSASRLREAAGGGGIALRLGPFRVRLVTRLPALLDTLQRLYAPLEAEIPAGIHDFHVQVNRPGGLRGRWRPQALFLLDGEAPFEPFPEDHAFPLFEWGLNYSIATRAHRYCMLHSAVLEKNGRALILPAMPGSGKSTLCAALMHRGWRLFSDEFGLLRPESGELLPMPRVIPLKNESIDVIRTFAPEAVTGPRFPKTRKGDVVHVAPTAESLARQQEGATPAWIVFPRYRPDAGCRLRPVPGSQAFVRLSNNAFNYHLLGETAYRALTNLVKACRSHDLQYGELEAAVKTLDQLVP</sequence>